<feature type="transmembrane region" description="Helical" evidence="9">
    <location>
        <begin position="566"/>
        <end position="584"/>
    </location>
</feature>
<dbReference type="PANTHER" id="PTHR24221:SF503">
    <property type="entry name" value="MITOCHONDRIAL POTASSIUM CHANNEL ATP-BINDING SUBUNIT"/>
    <property type="match status" value="1"/>
</dbReference>
<proteinExistence type="predicted"/>
<dbReference type="eggNOG" id="KOG0056">
    <property type="taxonomic scope" value="Eukaryota"/>
</dbReference>
<keyword evidence="3" id="KW-0813">Transport</keyword>
<gene>
    <name evidence="11" type="ORF">MONBRDRAFT_29256</name>
</gene>
<dbReference type="InterPro" id="IPR011527">
    <property type="entry name" value="ABC1_TM_dom"/>
</dbReference>
<dbReference type="InterPro" id="IPR039421">
    <property type="entry name" value="Type_1_exporter"/>
</dbReference>
<evidence type="ECO:0000256" key="2">
    <source>
        <dbReference type="ARBA" id="ARBA00004651"/>
    </source>
</evidence>
<evidence type="ECO:0000256" key="6">
    <source>
        <dbReference type="ARBA" id="ARBA00022967"/>
    </source>
</evidence>
<feature type="transmembrane region" description="Helical" evidence="9">
    <location>
        <begin position="419"/>
        <end position="442"/>
    </location>
</feature>
<feature type="transmembrane region" description="Helical" evidence="9">
    <location>
        <begin position="26"/>
        <end position="50"/>
    </location>
</feature>
<feature type="transmembrane region" description="Helical" evidence="9">
    <location>
        <begin position="264"/>
        <end position="283"/>
    </location>
</feature>
<dbReference type="RefSeq" id="XP_001749748.1">
    <property type="nucleotide sequence ID" value="XM_001749696.1"/>
</dbReference>
<feature type="domain" description="ABC transmembrane type-1" evidence="10">
    <location>
        <begin position="265"/>
        <end position="588"/>
    </location>
</feature>
<feature type="transmembrane region" description="Helical" evidence="9">
    <location>
        <begin position="163"/>
        <end position="183"/>
    </location>
</feature>
<sequence>MTDWSYCGAHVHAHPIATSEGLSRCFLLSLSCLVLFFYSFVFNGIAGVLAKKDPHPAALPATQARVTVFAAALIALVYLAEGIVLTVQDGPIEVVIVTSTFHLAAWLFAILPLRRAHRLAQPFPPVTLLFVGLAVVFAALEAASHKRQHYFFSDLQHNTDHDVLLAGFATRAAVLLLLFLLGLNNLYQRYRQKQAALPQGSTSINDADEAAPLLKSEATVTVPAQPDGTVKQREGSTFRGLGSRAAVIWPFIWPRAQRLLQLRVLLCLALLAAGRVVNLYVPITYKRIVDALTPDTDNNDPHPASNATQLQHILPTTLINLSARLGADPSTPVTVPFPVTAILIYVAMRFLSGGGSGGMGLLNNLRTFLWIRVTQYTSRIARTDMFRHLHSLSLRWHLSRKTGEVLRMVDRGTDSVNSLLSYVLFSILPTLVDIAIACVYFTSEFGPYFGLIVFTTMMLYIYATIAITEWRTKYRRSMNTHDNRLRQMAVDSLLNFETVKYHNGEQFELQRYDDKMIDYLHHFWLSNASLSLLNTVQSVIIISGLLGGTLLCGYLVSIGRLTVGDFVLYVTYVVQLYSPLNYFGTYYR</sequence>
<dbReference type="STRING" id="81824.A9VAK3"/>
<dbReference type="EMBL" id="CH991574">
    <property type="protein sequence ID" value="EDQ85337.1"/>
    <property type="molecule type" value="Genomic_DNA"/>
</dbReference>
<evidence type="ECO:0000256" key="8">
    <source>
        <dbReference type="ARBA" id="ARBA00023136"/>
    </source>
</evidence>
<dbReference type="AlphaFoldDB" id="A9VAK3"/>
<evidence type="ECO:0000256" key="3">
    <source>
        <dbReference type="ARBA" id="ARBA00022448"/>
    </source>
</evidence>
<dbReference type="GO" id="GO:0042626">
    <property type="term" value="F:ATPase-coupled transmembrane transporter activity"/>
    <property type="evidence" value="ECO:0000318"/>
    <property type="project" value="GO_Central"/>
</dbReference>
<keyword evidence="5 9" id="KW-0812">Transmembrane</keyword>
<organism evidence="11 12">
    <name type="scientific">Monosiga brevicollis</name>
    <name type="common">Choanoflagellate</name>
    <dbReference type="NCBI Taxonomy" id="81824"/>
    <lineage>
        <taxon>Eukaryota</taxon>
        <taxon>Choanoflagellata</taxon>
        <taxon>Craspedida</taxon>
        <taxon>Salpingoecidae</taxon>
        <taxon>Monosiga</taxon>
    </lineage>
</organism>
<evidence type="ECO:0000256" key="1">
    <source>
        <dbReference type="ARBA" id="ARBA00004225"/>
    </source>
</evidence>
<evidence type="ECO:0000256" key="4">
    <source>
        <dbReference type="ARBA" id="ARBA00022475"/>
    </source>
</evidence>
<feature type="non-terminal residue" evidence="11">
    <location>
        <position position="588"/>
    </location>
</feature>
<evidence type="ECO:0000313" key="12">
    <source>
        <dbReference type="Proteomes" id="UP000001357"/>
    </source>
</evidence>
<dbReference type="GO" id="GO:0016020">
    <property type="term" value="C:membrane"/>
    <property type="evidence" value="ECO:0000318"/>
    <property type="project" value="GO_Central"/>
</dbReference>
<dbReference type="Pfam" id="PF16185">
    <property type="entry name" value="MTABC_N"/>
    <property type="match status" value="1"/>
</dbReference>
<dbReference type="PROSITE" id="PS50929">
    <property type="entry name" value="ABC_TM1F"/>
    <property type="match status" value="1"/>
</dbReference>
<keyword evidence="12" id="KW-1185">Reference proteome</keyword>
<evidence type="ECO:0000256" key="5">
    <source>
        <dbReference type="ARBA" id="ARBA00022692"/>
    </source>
</evidence>
<dbReference type="GeneID" id="5895073"/>
<evidence type="ECO:0000313" key="11">
    <source>
        <dbReference type="EMBL" id="EDQ85337.1"/>
    </source>
</evidence>
<dbReference type="GO" id="GO:0140359">
    <property type="term" value="F:ABC-type transporter activity"/>
    <property type="evidence" value="ECO:0007669"/>
    <property type="project" value="InterPro"/>
</dbReference>
<dbReference type="GO" id="GO:0005524">
    <property type="term" value="F:ATP binding"/>
    <property type="evidence" value="ECO:0007669"/>
    <property type="project" value="InterPro"/>
</dbReference>
<comment type="subcellular location">
    <subcellularLocation>
        <location evidence="2">Cell membrane</location>
        <topology evidence="2">Multi-pass membrane protein</topology>
    </subcellularLocation>
    <subcellularLocation>
        <location evidence="1">Mitochondrion membrane</location>
        <topology evidence="1">Multi-pass membrane protein</topology>
    </subcellularLocation>
</comment>
<dbReference type="SUPFAM" id="SSF90123">
    <property type="entry name" value="ABC transporter transmembrane region"/>
    <property type="match status" value="1"/>
</dbReference>
<keyword evidence="6" id="KW-1278">Translocase</keyword>
<feature type="transmembrane region" description="Helical" evidence="9">
    <location>
        <begin position="92"/>
        <end position="111"/>
    </location>
</feature>
<reference evidence="11 12" key="1">
    <citation type="journal article" date="2008" name="Nature">
        <title>The genome of the choanoflagellate Monosiga brevicollis and the origin of metazoans.</title>
        <authorList>
            <consortium name="JGI Sequencing"/>
            <person name="King N."/>
            <person name="Westbrook M.J."/>
            <person name="Young S.L."/>
            <person name="Kuo A."/>
            <person name="Abedin M."/>
            <person name="Chapman J."/>
            <person name="Fairclough S."/>
            <person name="Hellsten U."/>
            <person name="Isogai Y."/>
            <person name="Letunic I."/>
            <person name="Marr M."/>
            <person name="Pincus D."/>
            <person name="Putnam N."/>
            <person name="Rokas A."/>
            <person name="Wright K.J."/>
            <person name="Zuzow R."/>
            <person name="Dirks W."/>
            <person name="Good M."/>
            <person name="Goodstein D."/>
            <person name="Lemons D."/>
            <person name="Li W."/>
            <person name="Lyons J.B."/>
            <person name="Morris A."/>
            <person name="Nichols S."/>
            <person name="Richter D.J."/>
            <person name="Salamov A."/>
            <person name="Bork P."/>
            <person name="Lim W.A."/>
            <person name="Manning G."/>
            <person name="Miller W.T."/>
            <person name="McGinnis W."/>
            <person name="Shapiro H."/>
            <person name="Tjian R."/>
            <person name="Grigoriev I.V."/>
            <person name="Rokhsar D."/>
        </authorList>
    </citation>
    <scope>NUCLEOTIDE SEQUENCE [LARGE SCALE GENOMIC DNA]</scope>
    <source>
        <strain evidence="12">MX1 / ATCC 50154</strain>
    </source>
</reference>
<feature type="transmembrane region" description="Helical" evidence="9">
    <location>
        <begin position="539"/>
        <end position="560"/>
    </location>
</feature>
<dbReference type="GO" id="GO:0055085">
    <property type="term" value="P:transmembrane transport"/>
    <property type="evidence" value="ECO:0000318"/>
    <property type="project" value="GO_Central"/>
</dbReference>
<feature type="transmembrane region" description="Helical" evidence="9">
    <location>
        <begin position="123"/>
        <end position="143"/>
    </location>
</feature>
<dbReference type="InParanoid" id="A9VAK3"/>
<dbReference type="Gene3D" id="1.20.1560.10">
    <property type="entry name" value="ABC transporter type 1, transmembrane domain"/>
    <property type="match status" value="1"/>
</dbReference>
<evidence type="ECO:0000256" key="9">
    <source>
        <dbReference type="SAM" id="Phobius"/>
    </source>
</evidence>
<feature type="transmembrane region" description="Helical" evidence="9">
    <location>
        <begin position="342"/>
        <end position="362"/>
    </location>
</feature>
<dbReference type="InterPro" id="IPR032410">
    <property type="entry name" value="ABCB6_N"/>
</dbReference>
<dbReference type="Proteomes" id="UP000001357">
    <property type="component" value="Unassembled WGS sequence"/>
</dbReference>
<keyword evidence="7 9" id="KW-1133">Transmembrane helix</keyword>
<keyword evidence="4" id="KW-1003">Cell membrane</keyword>
<dbReference type="Pfam" id="PF00664">
    <property type="entry name" value="ABC_membrane"/>
    <property type="match status" value="1"/>
</dbReference>
<keyword evidence="8 9" id="KW-0472">Membrane</keyword>
<evidence type="ECO:0000259" key="10">
    <source>
        <dbReference type="PROSITE" id="PS50929"/>
    </source>
</evidence>
<dbReference type="InterPro" id="IPR036640">
    <property type="entry name" value="ABC1_TM_sf"/>
</dbReference>
<feature type="transmembrane region" description="Helical" evidence="9">
    <location>
        <begin position="448"/>
        <end position="468"/>
    </location>
</feature>
<dbReference type="PANTHER" id="PTHR24221">
    <property type="entry name" value="ATP-BINDING CASSETTE SUB-FAMILY B"/>
    <property type="match status" value="1"/>
</dbReference>
<accession>A9VAK3</accession>
<protein>
    <recommendedName>
        <fullName evidence="10">ABC transmembrane type-1 domain-containing protein</fullName>
    </recommendedName>
</protein>
<evidence type="ECO:0000256" key="7">
    <source>
        <dbReference type="ARBA" id="ARBA00022989"/>
    </source>
</evidence>
<dbReference type="GO" id="GO:0031966">
    <property type="term" value="C:mitochondrial membrane"/>
    <property type="evidence" value="ECO:0007669"/>
    <property type="project" value="UniProtKB-SubCell"/>
</dbReference>
<feature type="transmembrane region" description="Helical" evidence="9">
    <location>
        <begin position="62"/>
        <end position="80"/>
    </location>
</feature>
<name>A9VAK3_MONBE</name>
<dbReference type="KEGG" id="mbr:MONBRDRAFT_29256"/>
<dbReference type="GO" id="GO:0005886">
    <property type="term" value="C:plasma membrane"/>
    <property type="evidence" value="ECO:0007669"/>
    <property type="project" value="UniProtKB-SubCell"/>
</dbReference>